<dbReference type="EMBL" id="JAUTAN010000001">
    <property type="protein sequence ID" value="MDQ1106690.1"/>
    <property type="molecule type" value="Genomic_DNA"/>
</dbReference>
<keyword evidence="1" id="KW-0723">Serine/threonine-protein kinase</keyword>
<evidence type="ECO:0000259" key="2">
    <source>
        <dbReference type="Pfam" id="PF13581"/>
    </source>
</evidence>
<evidence type="ECO:0000256" key="1">
    <source>
        <dbReference type="ARBA" id="ARBA00022527"/>
    </source>
</evidence>
<dbReference type="CDD" id="cd16936">
    <property type="entry name" value="HATPase_RsbW-like"/>
    <property type="match status" value="1"/>
</dbReference>
<dbReference type="AlphaFoldDB" id="A0AAJ1U2B1"/>
<proteinExistence type="predicted"/>
<dbReference type="RefSeq" id="WP_307204658.1">
    <property type="nucleotide sequence ID" value="NZ_JAUTAN010000001.1"/>
</dbReference>
<dbReference type="PANTHER" id="PTHR35526">
    <property type="entry name" value="ANTI-SIGMA-F FACTOR RSBW-RELATED"/>
    <property type="match status" value="1"/>
</dbReference>
<keyword evidence="1" id="KW-0808">Transferase</keyword>
<feature type="domain" description="Histidine kinase/HSP90-like ATPase" evidence="2">
    <location>
        <begin position="61"/>
        <end position="163"/>
    </location>
</feature>
<dbReference type="InterPro" id="IPR036890">
    <property type="entry name" value="HATPase_C_sf"/>
</dbReference>
<comment type="caution">
    <text evidence="3">The sequence shown here is derived from an EMBL/GenBank/DDBJ whole genome shotgun (WGS) entry which is preliminary data.</text>
</comment>
<name>A0AAJ1U2B1_9ACTN</name>
<reference evidence="3" key="1">
    <citation type="submission" date="2023-07" db="EMBL/GenBank/DDBJ databases">
        <title>Functional and genomic diversity of the sorghum phyllosphere microbiome.</title>
        <authorList>
            <person name="Shade A."/>
        </authorList>
    </citation>
    <scope>NUCLEOTIDE SEQUENCE</scope>
    <source>
        <strain evidence="3">SORGH_AS_1067</strain>
    </source>
</reference>
<protein>
    <submittedName>
        <fullName evidence="3">Anti-sigma regulatory factor (Ser/Thr protein kinase)</fullName>
    </submittedName>
</protein>
<dbReference type="Pfam" id="PF13581">
    <property type="entry name" value="HATPase_c_2"/>
    <property type="match status" value="1"/>
</dbReference>
<accession>A0AAJ1U2B1</accession>
<evidence type="ECO:0000313" key="4">
    <source>
        <dbReference type="Proteomes" id="UP001239215"/>
    </source>
</evidence>
<dbReference type="SUPFAM" id="SSF55874">
    <property type="entry name" value="ATPase domain of HSP90 chaperone/DNA topoisomerase II/histidine kinase"/>
    <property type="match status" value="1"/>
</dbReference>
<gene>
    <name evidence="3" type="ORF">QE405_003974</name>
</gene>
<evidence type="ECO:0000313" key="3">
    <source>
        <dbReference type="EMBL" id="MDQ1106690.1"/>
    </source>
</evidence>
<keyword evidence="1" id="KW-0418">Kinase</keyword>
<dbReference type="Proteomes" id="UP001239215">
    <property type="component" value="Unassembled WGS sequence"/>
</dbReference>
<dbReference type="InterPro" id="IPR003594">
    <property type="entry name" value="HATPase_dom"/>
</dbReference>
<dbReference type="InterPro" id="IPR050267">
    <property type="entry name" value="Anti-sigma-factor_SerPK"/>
</dbReference>
<dbReference type="GO" id="GO:0004674">
    <property type="term" value="F:protein serine/threonine kinase activity"/>
    <property type="evidence" value="ECO:0007669"/>
    <property type="project" value="UniProtKB-KW"/>
</dbReference>
<dbReference type="Gene3D" id="3.30.565.10">
    <property type="entry name" value="Histidine kinase-like ATPase, C-terminal domain"/>
    <property type="match status" value="1"/>
</dbReference>
<sequence length="176" mass="18574">MVERPMSSGVEPAGWSVVSAAGDWVDLDLPHGAEAVPLARKALREAFAARMAAAAEGAADQECALDVGRAEDVLQDVLIVAGELVINAVDHGRPGVLGTVRLSWRSHEGRVYLRMTDAGYDPAFSQGLRERGDPASIRGRGLFMVDAICEQWSVASDPATATTQVTACLAGCARRS</sequence>
<dbReference type="PANTHER" id="PTHR35526:SF3">
    <property type="entry name" value="ANTI-SIGMA-F FACTOR RSBW"/>
    <property type="match status" value="1"/>
</dbReference>
<organism evidence="3 4">
    <name type="scientific">Nocardioides zeae</name>
    <dbReference type="NCBI Taxonomy" id="1457234"/>
    <lineage>
        <taxon>Bacteria</taxon>
        <taxon>Bacillati</taxon>
        <taxon>Actinomycetota</taxon>
        <taxon>Actinomycetes</taxon>
        <taxon>Propionibacteriales</taxon>
        <taxon>Nocardioidaceae</taxon>
        <taxon>Nocardioides</taxon>
    </lineage>
</organism>